<evidence type="ECO:0000256" key="2">
    <source>
        <dbReference type="ARBA" id="ARBA00022679"/>
    </source>
</evidence>
<comment type="caution">
    <text evidence="8">The sequence shown here is derived from an EMBL/GenBank/DDBJ whole genome shotgun (WGS) entry which is preliminary data.</text>
</comment>
<feature type="transmembrane region" description="Helical" evidence="7">
    <location>
        <begin position="325"/>
        <end position="349"/>
    </location>
</feature>
<evidence type="ECO:0000313" key="9">
    <source>
        <dbReference type="Proteomes" id="UP000708148"/>
    </source>
</evidence>
<keyword evidence="4 7" id="KW-1133">Transmembrane helix</keyword>
<dbReference type="Proteomes" id="UP000708148">
    <property type="component" value="Unassembled WGS sequence"/>
</dbReference>
<dbReference type="PANTHER" id="PTHR12812:SF0">
    <property type="entry name" value="HEPARAN-SULFATE 6-O-SULFOTRANSFERASE"/>
    <property type="match status" value="1"/>
</dbReference>
<dbReference type="AlphaFoldDB" id="A0A8S1JDC9"/>
<keyword evidence="5 7" id="KW-0472">Membrane</keyword>
<dbReference type="PANTHER" id="PTHR12812">
    <property type="entry name" value="HEPARAN SULFATE 6-O-SULFOTRANSFERASE 3"/>
    <property type="match status" value="1"/>
</dbReference>
<evidence type="ECO:0000256" key="3">
    <source>
        <dbReference type="ARBA" id="ARBA00022692"/>
    </source>
</evidence>
<organism evidence="8 9">
    <name type="scientific">Ostreobium quekettii</name>
    <dbReference type="NCBI Taxonomy" id="121088"/>
    <lineage>
        <taxon>Eukaryota</taxon>
        <taxon>Viridiplantae</taxon>
        <taxon>Chlorophyta</taxon>
        <taxon>core chlorophytes</taxon>
        <taxon>Ulvophyceae</taxon>
        <taxon>TCBD clade</taxon>
        <taxon>Bryopsidales</taxon>
        <taxon>Ostreobineae</taxon>
        <taxon>Ostreobiaceae</taxon>
        <taxon>Ostreobium</taxon>
    </lineage>
</organism>
<evidence type="ECO:0000256" key="4">
    <source>
        <dbReference type="ARBA" id="ARBA00022989"/>
    </source>
</evidence>
<dbReference type="GO" id="GO:0016020">
    <property type="term" value="C:membrane"/>
    <property type="evidence" value="ECO:0007669"/>
    <property type="project" value="UniProtKB-SubCell"/>
</dbReference>
<evidence type="ECO:0000256" key="5">
    <source>
        <dbReference type="ARBA" id="ARBA00023136"/>
    </source>
</evidence>
<keyword evidence="9" id="KW-1185">Reference proteome</keyword>
<keyword evidence="3 7" id="KW-0812">Transmembrane</keyword>
<evidence type="ECO:0000256" key="1">
    <source>
        <dbReference type="ARBA" id="ARBA00004167"/>
    </source>
</evidence>
<reference evidence="8" key="1">
    <citation type="submission" date="2020-12" db="EMBL/GenBank/DDBJ databases">
        <authorList>
            <person name="Iha C."/>
        </authorList>
    </citation>
    <scope>NUCLEOTIDE SEQUENCE</scope>
</reference>
<comment type="subcellular location">
    <subcellularLocation>
        <location evidence="1">Membrane</location>
        <topology evidence="1">Single-pass membrane protein</topology>
    </subcellularLocation>
</comment>
<evidence type="ECO:0000256" key="6">
    <source>
        <dbReference type="ARBA" id="ARBA00023180"/>
    </source>
</evidence>
<keyword evidence="2" id="KW-0808">Transferase</keyword>
<sequence length="363" mass="41478">MMSLEDFVNSPLAEELLHNAMTLQLLGLTDNSYWPEAAEVRHCAKRHRSVQQRLVPVAKGVLSSVFHVSMTSRLDESLLSMAAMLGRDLRKPAFRGKPAYVEINSDGSVYWGQRSKDPREMTDAELAYWLVEAWDDWSASRRVNRYVGSKPTMRDENEEDIEEGLRETAAFKKRLKLLQTEFLLRRRQGMGQSLGTLHPMKYEGNTTVSAQGLWTTYENCVKGAQSKNKLRKVRAVAHLSTPDERVPMFTKPARAKIPQRILDTIRQKNLMDAELFEWGTQLFEKQLLDLEERGITMEGLRTSSKMAPPQESWLGSWFESKTAKFFMPSIIACVVFLGMVPLGVCVGMLRRVVGRDRDSWKSE</sequence>
<keyword evidence="6" id="KW-0325">Glycoprotein</keyword>
<dbReference type="InterPro" id="IPR010635">
    <property type="entry name" value="Heparan_SO4-6-sulfoTrfase"/>
</dbReference>
<proteinExistence type="predicted"/>
<dbReference type="EMBL" id="CAJHUC010001599">
    <property type="protein sequence ID" value="CAD7701660.1"/>
    <property type="molecule type" value="Genomic_DNA"/>
</dbReference>
<protein>
    <submittedName>
        <fullName evidence="8">Uncharacterized protein</fullName>
    </submittedName>
</protein>
<accession>A0A8S1JDC9</accession>
<evidence type="ECO:0000256" key="7">
    <source>
        <dbReference type="SAM" id="Phobius"/>
    </source>
</evidence>
<gene>
    <name evidence="8" type="ORF">OSTQU699_LOCUS7017</name>
</gene>
<name>A0A8S1JDC9_9CHLO</name>
<dbReference type="OrthoDB" id="406981at2759"/>
<dbReference type="GO" id="GO:0017095">
    <property type="term" value="F:heparan sulfate 6-sulfotransferase activity"/>
    <property type="evidence" value="ECO:0007669"/>
    <property type="project" value="TreeGrafter"/>
</dbReference>
<evidence type="ECO:0000313" key="8">
    <source>
        <dbReference type="EMBL" id="CAD7701660.1"/>
    </source>
</evidence>